<dbReference type="PRINTS" id="PR01002">
    <property type="entry name" value="FLGFLGJ"/>
</dbReference>
<gene>
    <name evidence="4" type="ORF">HQ865_01180</name>
</gene>
<organism evidence="4 5">
    <name type="scientific">Mucilaginibacter mali</name>
    <dbReference type="NCBI Taxonomy" id="2740462"/>
    <lineage>
        <taxon>Bacteria</taxon>
        <taxon>Pseudomonadati</taxon>
        <taxon>Bacteroidota</taxon>
        <taxon>Sphingobacteriia</taxon>
        <taxon>Sphingobacteriales</taxon>
        <taxon>Sphingobacteriaceae</taxon>
        <taxon>Mucilaginibacter</taxon>
    </lineage>
</organism>
<protein>
    <submittedName>
        <fullName evidence="4">Glucosaminidase domain-containing protein</fullName>
    </submittedName>
</protein>
<proteinExistence type="predicted"/>
<dbReference type="GO" id="GO:0004040">
    <property type="term" value="F:amidase activity"/>
    <property type="evidence" value="ECO:0007669"/>
    <property type="project" value="InterPro"/>
</dbReference>
<evidence type="ECO:0000259" key="3">
    <source>
        <dbReference type="SMART" id="SM00047"/>
    </source>
</evidence>
<keyword evidence="2" id="KW-1133">Transmembrane helix</keyword>
<keyword evidence="2" id="KW-0812">Transmembrane</keyword>
<sequence>MAAPAYISSIAPSAQKAVAGTGLHASVMIAQAALESGNGQSLLARKYNNHFGVKAGSGWSGGAVRLDSAEVRNGRSVMEKSPFRVYSSAADSFADQVKLLQGSHYRAAGVTSAATPEAEAQALQKAGYATDPQYAAKLIAIINQYNLKQYDGAHAAQSGSTPAGASQKKSVLAMDKTKIIYIAVAALIGLILYAAYTEI</sequence>
<keyword evidence="5" id="KW-1185">Reference proteome</keyword>
<dbReference type="PANTHER" id="PTHR33308">
    <property type="entry name" value="PEPTIDOGLYCAN HYDROLASE FLGJ"/>
    <property type="match status" value="1"/>
</dbReference>
<evidence type="ECO:0000313" key="4">
    <source>
        <dbReference type="EMBL" id="QKJ28427.1"/>
    </source>
</evidence>
<keyword evidence="1" id="KW-0378">Hydrolase</keyword>
<dbReference type="InterPro" id="IPR002901">
    <property type="entry name" value="MGlyc_endo_b_GlcNAc-like_dom"/>
</dbReference>
<dbReference type="KEGG" id="mmab:HQ865_01180"/>
<evidence type="ECO:0000313" key="5">
    <source>
        <dbReference type="Proteomes" id="UP000505355"/>
    </source>
</evidence>
<dbReference type="Gene3D" id="4.10.80.30">
    <property type="entry name" value="DNA polymerase, domain 6"/>
    <property type="match status" value="1"/>
</dbReference>
<dbReference type="SMART" id="SM00047">
    <property type="entry name" value="LYZ2"/>
    <property type="match status" value="1"/>
</dbReference>
<dbReference type="InterPro" id="IPR051056">
    <property type="entry name" value="Glycosyl_Hydrolase_73"/>
</dbReference>
<dbReference type="Pfam" id="PF01832">
    <property type="entry name" value="Glucosaminidase"/>
    <property type="match status" value="1"/>
</dbReference>
<evidence type="ECO:0000256" key="1">
    <source>
        <dbReference type="ARBA" id="ARBA00022801"/>
    </source>
</evidence>
<dbReference type="EMBL" id="CP054139">
    <property type="protein sequence ID" value="QKJ28427.1"/>
    <property type="molecule type" value="Genomic_DNA"/>
</dbReference>
<dbReference type="GO" id="GO:0071973">
    <property type="term" value="P:bacterial-type flagellum-dependent cell motility"/>
    <property type="evidence" value="ECO:0007669"/>
    <property type="project" value="TreeGrafter"/>
</dbReference>
<dbReference type="PANTHER" id="PTHR33308:SF9">
    <property type="entry name" value="PEPTIDOGLYCAN HYDROLASE FLGJ"/>
    <property type="match status" value="1"/>
</dbReference>
<accession>A0A7D4Q0K5</accession>
<dbReference type="AlphaFoldDB" id="A0A7D4Q0K5"/>
<feature type="transmembrane region" description="Helical" evidence="2">
    <location>
        <begin position="179"/>
        <end position="196"/>
    </location>
</feature>
<evidence type="ECO:0000256" key="2">
    <source>
        <dbReference type="SAM" id="Phobius"/>
    </source>
</evidence>
<feature type="domain" description="Mannosyl-glycoprotein endo-beta-N-acetylglucosamidase-like" evidence="3">
    <location>
        <begin position="2"/>
        <end position="151"/>
    </location>
</feature>
<keyword evidence="2" id="KW-0472">Membrane</keyword>
<dbReference type="RefSeq" id="WP_173413129.1">
    <property type="nucleotide sequence ID" value="NZ_CP054139.1"/>
</dbReference>
<dbReference type="Proteomes" id="UP000505355">
    <property type="component" value="Chromosome"/>
</dbReference>
<dbReference type="Gene3D" id="1.10.530.10">
    <property type="match status" value="1"/>
</dbReference>
<name>A0A7D4Q0K5_9SPHI</name>
<reference evidence="4 5" key="1">
    <citation type="submission" date="2020-05" db="EMBL/GenBank/DDBJ databases">
        <title>Mucilaginibacter mali sp. nov.</title>
        <authorList>
            <person name="Kim H.S."/>
            <person name="Lee K.C."/>
            <person name="Suh M.K."/>
            <person name="Kim J.-S."/>
            <person name="Han K.-I."/>
            <person name="Eom M.K."/>
            <person name="Shin Y.K."/>
            <person name="Lee J.-S."/>
        </authorList>
    </citation>
    <scope>NUCLEOTIDE SEQUENCE [LARGE SCALE GENOMIC DNA]</scope>
    <source>
        <strain evidence="4 5">G2-14</strain>
    </source>
</reference>